<evidence type="ECO:0000313" key="1">
    <source>
        <dbReference type="EMBL" id="MCH7396558.1"/>
    </source>
</evidence>
<dbReference type="Proteomes" id="UP001165488">
    <property type="component" value="Unassembled WGS sequence"/>
</dbReference>
<sequence length="101" mass="11777">MFGYVVGVIGLGVNDFWNLDDKELLAIIEEYETNNEQRLKFDLEQNRLSSFYSVAVHNGKIKNPKKLYKFEWEKSDFKLTPELFDKYVSIIGIPKGIEVIV</sequence>
<organism evidence="1 2">
    <name type="scientific">Belliella calami</name>
    <dbReference type="NCBI Taxonomy" id="2923436"/>
    <lineage>
        <taxon>Bacteria</taxon>
        <taxon>Pseudomonadati</taxon>
        <taxon>Bacteroidota</taxon>
        <taxon>Cytophagia</taxon>
        <taxon>Cytophagales</taxon>
        <taxon>Cyclobacteriaceae</taxon>
        <taxon>Belliella</taxon>
    </lineage>
</organism>
<protein>
    <submittedName>
        <fullName evidence="1">Uncharacterized protein</fullName>
    </submittedName>
</protein>
<reference evidence="1" key="1">
    <citation type="submission" date="2022-03" db="EMBL/GenBank/DDBJ databases">
        <title>De novo assembled genomes of Belliella spp. (Cyclobacteriaceae) strains.</title>
        <authorList>
            <person name="Szabo A."/>
            <person name="Korponai K."/>
            <person name="Felfoldi T."/>
        </authorList>
    </citation>
    <scope>NUCLEOTIDE SEQUENCE</scope>
    <source>
        <strain evidence="1">DSM 107340</strain>
    </source>
</reference>
<gene>
    <name evidence="1" type="ORF">MM236_01100</name>
</gene>
<dbReference type="RefSeq" id="WP_241273079.1">
    <property type="nucleotide sequence ID" value="NZ_JAKZGS010000001.1"/>
</dbReference>
<keyword evidence="2" id="KW-1185">Reference proteome</keyword>
<proteinExistence type="predicted"/>
<dbReference type="EMBL" id="JAKZGS010000001">
    <property type="protein sequence ID" value="MCH7396558.1"/>
    <property type="molecule type" value="Genomic_DNA"/>
</dbReference>
<evidence type="ECO:0000313" key="2">
    <source>
        <dbReference type="Proteomes" id="UP001165488"/>
    </source>
</evidence>
<comment type="caution">
    <text evidence="1">The sequence shown here is derived from an EMBL/GenBank/DDBJ whole genome shotgun (WGS) entry which is preliminary data.</text>
</comment>
<accession>A0ABS9UIW8</accession>
<name>A0ABS9UIW8_9BACT</name>